<organism evidence="1 2">
    <name type="scientific">Vallitalea guaymasensis</name>
    <dbReference type="NCBI Taxonomy" id="1185412"/>
    <lineage>
        <taxon>Bacteria</taxon>
        <taxon>Bacillati</taxon>
        <taxon>Bacillota</taxon>
        <taxon>Clostridia</taxon>
        <taxon>Lachnospirales</taxon>
        <taxon>Vallitaleaceae</taxon>
        <taxon>Vallitalea</taxon>
    </lineage>
</organism>
<evidence type="ECO:0000313" key="2">
    <source>
        <dbReference type="Proteomes" id="UP000677305"/>
    </source>
</evidence>
<dbReference type="KEGG" id="vgu:HYG85_09395"/>
<gene>
    <name evidence="1" type="ORF">HYG85_09395</name>
</gene>
<protein>
    <submittedName>
        <fullName evidence="1">Uncharacterized protein</fullName>
    </submittedName>
</protein>
<dbReference type="AlphaFoldDB" id="A0A8J8SC69"/>
<sequence length="213" mass="24711">MLVTSKKRYLPTTINTLVLAKNDDFFYIHRDVYDKAIILNDSFTLDELISNIEPQNNLSAIHYFYENSPAPINILAPFLGLVVEGLPEDIEILTGAIHVITAATDVKAFTRVHTELRKTLEFSLYIQEEYEMAWERFFMTSIPYEERNTLINTQAQPIQEELINNPSEEKIENTTLPGFESNTDELIEVDDEFSKEMEKEKLRNILQIDDMNI</sequence>
<reference evidence="1 2" key="1">
    <citation type="submission" date="2020-07" db="EMBL/GenBank/DDBJ databases">
        <title>Vallitalea guaymasensis genome.</title>
        <authorList>
            <person name="Postec A."/>
        </authorList>
    </citation>
    <scope>NUCLEOTIDE SEQUENCE [LARGE SCALE GENOMIC DNA]</scope>
    <source>
        <strain evidence="1 2">Ra1766G1</strain>
    </source>
</reference>
<name>A0A8J8SC69_9FIRM</name>
<accession>A0A8J8SC69</accession>
<keyword evidence="2" id="KW-1185">Reference proteome</keyword>
<dbReference type="OrthoDB" id="2624093at2"/>
<evidence type="ECO:0000313" key="1">
    <source>
        <dbReference type="EMBL" id="QUH29126.1"/>
    </source>
</evidence>
<dbReference type="Proteomes" id="UP000677305">
    <property type="component" value="Chromosome"/>
</dbReference>
<dbReference type="RefSeq" id="WP_113672729.1">
    <property type="nucleotide sequence ID" value="NZ_CP058561.1"/>
</dbReference>
<proteinExistence type="predicted"/>
<dbReference type="EMBL" id="CP058561">
    <property type="protein sequence ID" value="QUH29126.1"/>
    <property type="molecule type" value="Genomic_DNA"/>
</dbReference>